<evidence type="ECO:0000256" key="7">
    <source>
        <dbReference type="PROSITE-ProRule" id="PRU00302"/>
    </source>
</evidence>
<dbReference type="Pfam" id="PF00090">
    <property type="entry name" value="TSP_1"/>
    <property type="match status" value="1"/>
</dbReference>
<dbReference type="FunFam" id="2.20.100.10:FF:000002">
    <property type="entry name" value="Unc-5 netrin receptor C"/>
    <property type="match status" value="1"/>
</dbReference>
<evidence type="ECO:0000313" key="13">
    <source>
        <dbReference type="EMBL" id="KAK6186939.1"/>
    </source>
</evidence>
<feature type="domain" description="HYR" evidence="11">
    <location>
        <begin position="118"/>
        <end position="202"/>
    </location>
</feature>
<dbReference type="InterPro" id="IPR009030">
    <property type="entry name" value="Growth_fac_rcpt_cys_sf"/>
</dbReference>
<dbReference type="CDD" id="cd00054">
    <property type="entry name" value="EGF_CA"/>
    <property type="match status" value="2"/>
</dbReference>
<feature type="disulfide bond" evidence="6">
    <location>
        <begin position="1029"/>
        <end position="1038"/>
    </location>
</feature>
<dbReference type="InterPro" id="IPR000436">
    <property type="entry name" value="Sushi_SCR_CCP_dom"/>
</dbReference>
<gene>
    <name evidence="13" type="ORF">SNE40_006195</name>
</gene>
<dbReference type="Gene3D" id="2.10.50.10">
    <property type="entry name" value="Tumor Necrosis Factor Receptor, subunit A, domain 2"/>
    <property type="match status" value="3"/>
</dbReference>
<feature type="transmembrane region" description="Helical" evidence="8">
    <location>
        <begin position="1415"/>
        <end position="1440"/>
    </location>
</feature>
<dbReference type="SMART" id="SM00209">
    <property type="entry name" value="TSP1"/>
    <property type="match status" value="1"/>
</dbReference>
<dbReference type="PROSITE" id="PS01187">
    <property type="entry name" value="EGF_CA"/>
    <property type="match status" value="1"/>
</dbReference>
<dbReference type="PROSITE" id="PS50923">
    <property type="entry name" value="SUSHI"/>
    <property type="match status" value="3"/>
</dbReference>
<dbReference type="SUPFAM" id="SSF49899">
    <property type="entry name" value="Concanavalin A-like lectins/glucanases"/>
    <property type="match status" value="1"/>
</dbReference>
<dbReference type="Pfam" id="PF00084">
    <property type="entry name" value="Sushi"/>
    <property type="match status" value="2"/>
</dbReference>
<feature type="domain" description="Sushi" evidence="12">
    <location>
        <begin position="203"/>
        <end position="263"/>
    </location>
</feature>
<dbReference type="InterPro" id="IPR013320">
    <property type="entry name" value="ConA-like_dom_sf"/>
</dbReference>
<dbReference type="PROSITE" id="PS50026">
    <property type="entry name" value="EGF_3"/>
    <property type="match status" value="2"/>
</dbReference>
<dbReference type="SUPFAM" id="SSF57184">
    <property type="entry name" value="Growth factor receptor domain"/>
    <property type="match status" value="1"/>
</dbReference>
<evidence type="ECO:0000313" key="14">
    <source>
        <dbReference type="Proteomes" id="UP001347796"/>
    </source>
</evidence>
<keyword evidence="7" id="KW-0768">Sushi</keyword>
<keyword evidence="5" id="KW-0325">Glycoprotein</keyword>
<name>A0AAN8K1U9_PATCE</name>
<dbReference type="Gene3D" id="2.20.100.10">
    <property type="entry name" value="Thrombospondin type-1 (TSP1) repeat"/>
    <property type="match status" value="1"/>
</dbReference>
<keyword evidence="8" id="KW-0812">Transmembrane</keyword>
<keyword evidence="3" id="KW-0677">Repeat</keyword>
<dbReference type="GO" id="GO:0005509">
    <property type="term" value="F:calcium ion binding"/>
    <property type="evidence" value="ECO:0007669"/>
    <property type="project" value="InterPro"/>
</dbReference>
<dbReference type="InterPro" id="IPR018097">
    <property type="entry name" value="EGF_Ca-bd_CS"/>
</dbReference>
<dbReference type="Gene3D" id="2.10.25.10">
    <property type="entry name" value="Laminin"/>
    <property type="match status" value="2"/>
</dbReference>
<evidence type="ECO:0000256" key="5">
    <source>
        <dbReference type="ARBA" id="ARBA00023180"/>
    </source>
</evidence>
<dbReference type="SUPFAM" id="SSF82895">
    <property type="entry name" value="TSP-1 type 1 repeat"/>
    <property type="match status" value="1"/>
</dbReference>
<feature type="domain" description="EGF-like" evidence="10">
    <location>
        <begin position="1003"/>
        <end position="1039"/>
    </location>
</feature>
<evidence type="ECO:0000256" key="4">
    <source>
        <dbReference type="ARBA" id="ARBA00023157"/>
    </source>
</evidence>
<feature type="domain" description="Sushi" evidence="12">
    <location>
        <begin position="264"/>
        <end position="326"/>
    </location>
</feature>
<dbReference type="InterPro" id="IPR001881">
    <property type="entry name" value="EGF-like_Ca-bd_dom"/>
</dbReference>
<dbReference type="InterPro" id="IPR000152">
    <property type="entry name" value="EGF-type_Asp/Asn_hydroxyl_site"/>
</dbReference>
<keyword evidence="4 6" id="KW-1015">Disulfide bond</keyword>
<keyword evidence="2 9" id="KW-0732">Signal</keyword>
<dbReference type="InterPro" id="IPR043555">
    <property type="entry name" value="SRPX-like"/>
</dbReference>
<keyword evidence="8" id="KW-1133">Transmembrane helix</keyword>
<accession>A0AAN8K1U9</accession>
<feature type="disulfide bond" evidence="6">
    <location>
        <begin position="1067"/>
        <end position="1076"/>
    </location>
</feature>
<dbReference type="Proteomes" id="UP001347796">
    <property type="component" value="Unassembled WGS sequence"/>
</dbReference>
<evidence type="ECO:0008006" key="15">
    <source>
        <dbReference type="Google" id="ProtNLM"/>
    </source>
</evidence>
<dbReference type="Pfam" id="PF07699">
    <property type="entry name" value="Ephrin_rec_like"/>
    <property type="match status" value="3"/>
</dbReference>
<evidence type="ECO:0000259" key="12">
    <source>
        <dbReference type="PROSITE" id="PS50923"/>
    </source>
</evidence>
<dbReference type="Gene3D" id="2.10.70.10">
    <property type="entry name" value="Complement Module, domain 1"/>
    <property type="match status" value="3"/>
</dbReference>
<dbReference type="FunFam" id="2.10.50.10:FF:000018">
    <property type="entry name" value="Sushi, von Willebrand factor type A, EGF and pentraxin domain-containing 1"/>
    <property type="match status" value="1"/>
</dbReference>
<feature type="domain" description="EGF-like" evidence="10">
    <location>
        <begin position="1041"/>
        <end position="1077"/>
    </location>
</feature>
<feature type="signal peptide" evidence="9">
    <location>
        <begin position="1"/>
        <end position="15"/>
    </location>
</feature>
<dbReference type="InterPro" id="IPR000742">
    <property type="entry name" value="EGF"/>
</dbReference>
<dbReference type="PROSITE" id="PS50092">
    <property type="entry name" value="TSP1"/>
    <property type="match status" value="1"/>
</dbReference>
<evidence type="ECO:0000256" key="6">
    <source>
        <dbReference type="PROSITE-ProRule" id="PRU00076"/>
    </source>
</evidence>
<dbReference type="PROSITE" id="PS00010">
    <property type="entry name" value="ASX_HYDROXYL"/>
    <property type="match status" value="1"/>
</dbReference>
<proteinExistence type="predicted"/>
<dbReference type="InterPro" id="IPR036383">
    <property type="entry name" value="TSP1_rpt_sf"/>
</dbReference>
<dbReference type="InterPro" id="IPR035976">
    <property type="entry name" value="Sushi/SCR/CCP_sf"/>
</dbReference>
<dbReference type="Pfam" id="PF00008">
    <property type="entry name" value="EGF"/>
    <property type="match status" value="2"/>
</dbReference>
<dbReference type="SMART" id="SM00032">
    <property type="entry name" value="CCP"/>
    <property type="match status" value="4"/>
</dbReference>
<organism evidence="13 14">
    <name type="scientific">Patella caerulea</name>
    <name type="common">Rayed Mediterranean limpet</name>
    <dbReference type="NCBI Taxonomy" id="87958"/>
    <lineage>
        <taxon>Eukaryota</taxon>
        <taxon>Metazoa</taxon>
        <taxon>Spiralia</taxon>
        <taxon>Lophotrochozoa</taxon>
        <taxon>Mollusca</taxon>
        <taxon>Gastropoda</taxon>
        <taxon>Patellogastropoda</taxon>
        <taxon>Patelloidea</taxon>
        <taxon>Patellidae</taxon>
        <taxon>Patella</taxon>
    </lineage>
</organism>
<dbReference type="EMBL" id="JAZGQO010000005">
    <property type="protein sequence ID" value="KAK6186939.1"/>
    <property type="molecule type" value="Genomic_DNA"/>
</dbReference>
<dbReference type="SUPFAM" id="SSF57535">
    <property type="entry name" value="Complement control module/SCR domain"/>
    <property type="match status" value="3"/>
</dbReference>
<dbReference type="SMART" id="SM00179">
    <property type="entry name" value="EGF_CA"/>
    <property type="match status" value="2"/>
</dbReference>
<evidence type="ECO:0000256" key="8">
    <source>
        <dbReference type="SAM" id="Phobius"/>
    </source>
</evidence>
<comment type="caution">
    <text evidence="6">Lacks conserved residue(s) required for the propagation of feature annotation.</text>
</comment>
<reference evidence="13 14" key="1">
    <citation type="submission" date="2024-01" db="EMBL/GenBank/DDBJ databases">
        <title>The genome of the rayed Mediterranean limpet Patella caerulea (Linnaeus, 1758).</title>
        <authorList>
            <person name="Anh-Thu Weber A."/>
            <person name="Halstead-Nussloch G."/>
        </authorList>
    </citation>
    <scope>NUCLEOTIDE SEQUENCE [LARGE SCALE GENOMIC DNA]</scope>
    <source>
        <strain evidence="13">AATW-2023a</strain>
        <tissue evidence="13">Whole specimen</tissue>
    </source>
</reference>
<evidence type="ECO:0000259" key="11">
    <source>
        <dbReference type="PROSITE" id="PS50825"/>
    </source>
</evidence>
<dbReference type="InterPro" id="IPR000884">
    <property type="entry name" value="TSP1_rpt"/>
</dbReference>
<comment type="caution">
    <text evidence="13">The sequence shown here is derived from an EMBL/GenBank/DDBJ whole genome shotgun (WGS) entry which is preliminary data.</text>
</comment>
<sequence>MASAVLYMLLARVIGLPLAATSNAGKASCPLQTLEVKEIYLVDCPPEVVNTANSYVSHGVLCRMTCKSDYSGTTWRQCFEGQWQGPPIECQVYEQDEADKMSRRRRSCTFDKCLPPETNSGSEPYLKCPGDITKIGDPYQTHAKVSWTEPTATDDRDGIIIPKRHGLAPGLLFSEGNNTVGYSARDKAGNMATCTFTINIIVIRCPSPKTITDGWRICHPSQDFVLAANCRAGCYGGHELNGASHYKCLQSKQWSEPTPKCEKKKCPTLRGDPNKHYDVLCTDGSHYRSVCTYTCYEGYGVASGMSRVQVCQQDGTWRGDRPECVDTNPPRFRRCPSTQVAIADEGKDSTTALWIDPEVDDSPEPITPVLIRGKPPGSTFTIGVHVIEYSAKDSANNKAKPCKFKVVVKEIVCHTLYPRVYQTVSCPDGYRHGSKCIFGCDDGTVFSKEDNSTTCIKTRQGLRPIYGVWSFGKSQPICEITANCPHLRPPDNGAIACDNWYGGQVCQLQCRKGYDVSRRDTRFNQLLLCGDSGCWNNDVNFPQTVPKECKYCRKSNLMLKGRFYFDGDCNNNSVKSNIQNNFIRTFMEKNMACQYVSKCVDVNVKVECGSKRVKRRSETNELHSNLTYDISESNETYTKDTNVTHLLHLDIVILALENDTMDDVNTKATDVIKQMVDLKETSLTVGDEEITINEIDTPTLSVDCSDGYVATDTYCTPCPEGSYHDKIEDGCLKCPIGQYQSEEGQTTCIQCPDGSTTRIDGAVNINQCENGCPVGTSSAIGIAPCTPCARGQYQSAIGQRSCIQCPGSQTTETEATTNMSECVDFDIQFLGTGNNSMAVQYLESPVEVKDISLSFWFSCSVCTNLFQMKDETMTWLDMNIRNTSLFVTIDNLDYNLELPSLTNKWYHVNLVLTDNSLKVWNDGTLKINEDIIGITHNITSIELGGTEFEGSISQFHAWNTSRDISPQPSKCFGNLSGNVITWRDFILAGFDDAFLDFPSTCDDTDDCQSQPCQNNATCEDGLNEVTCHCVVGFTDELCDVNINDCIDDVCLNNGTCIDDVDDYYCGCPAGFKGKYCEIVVVDGGWTDYGNWSVCSASCGNGTRYRKRVCDDPSPDNGGRECEGSDTEVEECIQQECIFCEDIIAPDNGYIDCDNSTDHMICTTGCNQGYMNDIPPLKQYICGPSTFYEWNYHSVYNPYKRLPYCSKFEPAVTLSVIFGGTYSNLNCNQTDVVDMFQEQAKQQITTSLSKLDCLKSKMCTVDSVKVSSCTDEKRQKRSLDESKASIEIIISSLSADHSDKIKQLQAVIYSLDSSVLKGEFTVDVLQDIYELNNNSTESQGKAGCPAGSWPYDVYCVPCGLGSCMKEGYCELCEIGQYTDAVRQTECKRCPIGKTTRGLGSRDESECDVDVPLPFQVVPVTSIVSVSVLVILIVFVLVIFLYNHKSSSYGLDGSSDEQIPDTTCDDNMSAAPYLIKYQTSSDL</sequence>
<protein>
    <recommendedName>
        <fullName evidence="15">Sushi, von Willebrand factor type A, EGF and pentraxin domain-containing protein 1</fullName>
    </recommendedName>
</protein>
<evidence type="ECO:0000256" key="2">
    <source>
        <dbReference type="ARBA" id="ARBA00022729"/>
    </source>
</evidence>
<feature type="disulfide bond" evidence="7">
    <location>
        <begin position="234"/>
        <end position="261"/>
    </location>
</feature>
<evidence type="ECO:0000259" key="10">
    <source>
        <dbReference type="PROSITE" id="PS50026"/>
    </source>
</evidence>
<feature type="chain" id="PRO_5043003936" description="Sushi, von Willebrand factor type A, EGF and pentraxin domain-containing protein 1" evidence="9">
    <location>
        <begin position="16"/>
        <end position="1481"/>
    </location>
</feature>
<dbReference type="PROSITE" id="PS50825">
    <property type="entry name" value="HYR"/>
    <property type="match status" value="2"/>
</dbReference>
<dbReference type="PROSITE" id="PS00022">
    <property type="entry name" value="EGF_1"/>
    <property type="match status" value="1"/>
</dbReference>
<dbReference type="SUPFAM" id="SSF57196">
    <property type="entry name" value="EGF/Laminin"/>
    <property type="match status" value="2"/>
</dbReference>
<dbReference type="InterPro" id="IPR011641">
    <property type="entry name" value="Tyr-kin_ephrin_A/B_rcpt-like"/>
</dbReference>
<dbReference type="InterPro" id="IPR003410">
    <property type="entry name" value="HYR_dom"/>
</dbReference>
<dbReference type="SMART" id="SM01411">
    <property type="entry name" value="Ephrin_rec_like"/>
    <property type="match status" value="3"/>
</dbReference>
<keyword evidence="1 6" id="KW-0245">EGF-like domain</keyword>
<keyword evidence="8" id="KW-0472">Membrane</keyword>
<feature type="disulfide bond" evidence="7">
    <location>
        <begin position="205"/>
        <end position="248"/>
    </location>
</feature>
<dbReference type="Gene3D" id="2.60.120.200">
    <property type="match status" value="1"/>
</dbReference>
<evidence type="ECO:0000256" key="1">
    <source>
        <dbReference type="ARBA" id="ARBA00022536"/>
    </source>
</evidence>
<dbReference type="Pfam" id="PF02494">
    <property type="entry name" value="HYR"/>
    <property type="match status" value="2"/>
</dbReference>
<feature type="domain" description="Sushi" evidence="12">
    <location>
        <begin position="411"/>
        <end position="480"/>
    </location>
</feature>
<dbReference type="PROSITE" id="PS01186">
    <property type="entry name" value="EGF_2"/>
    <property type="match status" value="2"/>
</dbReference>
<keyword evidence="14" id="KW-1185">Reference proteome</keyword>
<evidence type="ECO:0000256" key="3">
    <source>
        <dbReference type="ARBA" id="ARBA00022737"/>
    </source>
</evidence>
<dbReference type="FunFam" id="2.10.25.10:FF:000122">
    <property type="entry name" value="Protein crumbs homolog 2"/>
    <property type="match status" value="1"/>
</dbReference>
<feature type="domain" description="HYR" evidence="11">
    <location>
        <begin position="325"/>
        <end position="410"/>
    </location>
</feature>
<dbReference type="PANTHER" id="PTHR46343:SF2">
    <property type="entry name" value="SUSHI_VON WILLEBRAND FACTOR TYPE A_EGF_PENTRAXIN DOMAIN-CONTAINING 1"/>
    <property type="match status" value="1"/>
</dbReference>
<dbReference type="PANTHER" id="PTHR46343">
    <property type="entry name" value="HYR DOMAIN-CONTAINING PROTEIN"/>
    <property type="match status" value="1"/>
</dbReference>
<dbReference type="FunFam" id="2.10.25.10:FF:000143">
    <property type="entry name" value="Protein crumbs 1"/>
    <property type="match status" value="1"/>
</dbReference>
<evidence type="ECO:0000256" key="9">
    <source>
        <dbReference type="SAM" id="SignalP"/>
    </source>
</evidence>
<dbReference type="CDD" id="cd00033">
    <property type="entry name" value="CCP"/>
    <property type="match status" value="2"/>
</dbReference>
<dbReference type="SMART" id="SM00181">
    <property type="entry name" value="EGF"/>
    <property type="match status" value="2"/>
</dbReference>